<evidence type="ECO:0000256" key="4">
    <source>
        <dbReference type="ARBA" id="ARBA00022989"/>
    </source>
</evidence>
<evidence type="ECO:0000256" key="5">
    <source>
        <dbReference type="ARBA" id="ARBA00023122"/>
    </source>
</evidence>
<evidence type="ECO:0000313" key="8">
    <source>
        <dbReference type="Proteomes" id="UP000054560"/>
    </source>
</evidence>
<name>A0A0L0F9K7_9EUKA</name>
<organism evidence="7 8">
    <name type="scientific">Sphaeroforma arctica JP610</name>
    <dbReference type="NCBI Taxonomy" id="667725"/>
    <lineage>
        <taxon>Eukaryota</taxon>
        <taxon>Ichthyosporea</taxon>
        <taxon>Ichthyophonida</taxon>
        <taxon>Sphaeroforma</taxon>
    </lineage>
</organism>
<dbReference type="PANTHER" id="PTHR11689">
    <property type="entry name" value="CHLORIDE CHANNEL PROTEIN CLC FAMILY MEMBER"/>
    <property type="match status" value="1"/>
</dbReference>
<dbReference type="GO" id="GO:0016020">
    <property type="term" value="C:membrane"/>
    <property type="evidence" value="ECO:0007669"/>
    <property type="project" value="UniProtKB-SubCell"/>
</dbReference>
<dbReference type="GO" id="GO:0015108">
    <property type="term" value="F:chloride transmembrane transporter activity"/>
    <property type="evidence" value="ECO:0007669"/>
    <property type="project" value="InterPro"/>
</dbReference>
<dbReference type="Gene3D" id="1.10.3080.10">
    <property type="entry name" value="Clc chloride channel"/>
    <property type="match status" value="1"/>
</dbReference>
<gene>
    <name evidence="7" type="ORF">SARC_14219</name>
</gene>
<sequence length="78" mass="7994">MHSTYSIHACPTQPVAAGSGIPEVKCYLNGIKIAHVVRLKTLACKVFGVLFSTSGGLMVGKEGPMIHSGAVLGAGISQ</sequence>
<dbReference type="Proteomes" id="UP000054560">
    <property type="component" value="Unassembled WGS sequence"/>
</dbReference>
<evidence type="ECO:0000256" key="3">
    <source>
        <dbReference type="ARBA" id="ARBA00022737"/>
    </source>
</evidence>
<dbReference type="PANTHER" id="PTHR11689:SF136">
    <property type="entry name" value="H(+)_CL(-) EXCHANGE TRANSPORTER 7"/>
    <property type="match status" value="1"/>
</dbReference>
<evidence type="ECO:0000256" key="6">
    <source>
        <dbReference type="ARBA" id="ARBA00023136"/>
    </source>
</evidence>
<dbReference type="InterPro" id="IPR051280">
    <property type="entry name" value="Cl-channel/antiporter"/>
</dbReference>
<evidence type="ECO:0000313" key="7">
    <source>
        <dbReference type="EMBL" id="KNC73221.1"/>
    </source>
</evidence>
<dbReference type="Pfam" id="PF00654">
    <property type="entry name" value="Voltage_CLC"/>
    <property type="match status" value="1"/>
</dbReference>
<proteinExistence type="predicted"/>
<dbReference type="RefSeq" id="XP_014147123.1">
    <property type="nucleotide sequence ID" value="XM_014291648.1"/>
</dbReference>
<accession>A0A0L0F9K7</accession>
<dbReference type="GeneID" id="25914723"/>
<dbReference type="EMBL" id="KQ245910">
    <property type="protein sequence ID" value="KNC73221.1"/>
    <property type="molecule type" value="Genomic_DNA"/>
</dbReference>
<keyword evidence="5" id="KW-0129">CBS domain</keyword>
<protein>
    <submittedName>
        <fullName evidence="7">Uncharacterized protein</fullName>
    </submittedName>
</protein>
<dbReference type="SUPFAM" id="SSF81340">
    <property type="entry name" value="Clc chloride channel"/>
    <property type="match status" value="1"/>
</dbReference>
<dbReference type="eggNOG" id="KOG0474">
    <property type="taxonomic scope" value="Eukaryota"/>
</dbReference>
<dbReference type="OrthoDB" id="428525at2759"/>
<keyword evidence="2" id="KW-0812">Transmembrane</keyword>
<keyword evidence="8" id="KW-1185">Reference proteome</keyword>
<evidence type="ECO:0000256" key="1">
    <source>
        <dbReference type="ARBA" id="ARBA00004141"/>
    </source>
</evidence>
<comment type="subcellular location">
    <subcellularLocation>
        <location evidence="1">Membrane</location>
        <topology evidence="1">Multi-pass membrane protein</topology>
    </subcellularLocation>
</comment>
<dbReference type="AlphaFoldDB" id="A0A0L0F9K7"/>
<keyword evidence="4" id="KW-1133">Transmembrane helix</keyword>
<dbReference type="InterPro" id="IPR014743">
    <property type="entry name" value="Cl-channel_core"/>
</dbReference>
<keyword evidence="6" id="KW-0472">Membrane</keyword>
<feature type="non-terminal residue" evidence="7">
    <location>
        <position position="78"/>
    </location>
</feature>
<dbReference type="InterPro" id="IPR001807">
    <property type="entry name" value="ClC"/>
</dbReference>
<evidence type="ECO:0000256" key="2">
    <source>
        <dbReference type="ARBA" id="ARBA00022692"/>
    </source>
</evidence>
<keyword evidence="3" id="KW-0677">Repeat</keyword>
<dbReference type="PRINTS" id="PR00762">
    <property type="entry name" value="CLCHANNEL"/>
</dbReference>
<reference evidence="7 8" key="1">
    <citation type="submission" date="2011-02" db="EMBL/GenBank/DDBJ databases">
        <title>The Genome Sequence of Sphaeroforma arctica JP610.</title>
        <authorList>
            <consortium name="The Broad Institute Genome Sequencing Platform"/>
            <person name="Russ C."/>
            <person name="Cuomo C."/>
            <person name="Young S.K."/>
            <person name="Zeng Q."/>
            <person name="Gargeya S."/>
            <person name="Alvarado L."/>
            <person name="Berlin A."/>
            <person name="Chapman S.B."/>
            <person name="Chen Z."/>
            <person name="Freedman E."/>
            <person name="Gellesch M."/>
            <person name="Goldberg J."/>
            <person name="Griggs A."/>
            <person name="Gujja S."/>
            <person name="Heilman E."/>
            <person name="Heiman D."/>
            <person name="Howarth C."/>
            <person name="Mehta T."/>
            <person name="Neiman D."/>
            <person name="Pearson M."/>
            <person name="Roberts A."/>
            <person name="Saif S."/>
            <person name="Shea T."/>
            <person name="Shenoy N."/>
            <person name="Sisk P."/>
            <person name="Stolte C."/>
            <person name="Sykes S."/>
            <person name="White J."/>
            <person name="Yandava C."/>
            <person name="Burger G."/>
            <person name="Gray M.W."/>
            <person name="Holland P.W.H."/>
            <person name="King N."/>
            <person name="Lang F.B.F."/>
            <person name="Roger A.J."/>
            <person name="Ruiz-Trillo I."/>
            <person name="Haas B."/>
            <person name="Nusbaum C."/>
            <person name="Birren B."/>
        </authorList>
    </citation>
    <scope>NUCLEOTIDE SEQUENCE [LARGE SCALE GENOMIC DNA]</scope>
    <source>
        <strain evidence="7 8">JP610</strain>
    </source>
</reference>